<evidence type="ECO:0000313" key="2">
    <source>
        <dbReference type="EMBL" id="KAL1522437.1"/>
    </source>
</evidence>
<name>A0AB34JN51_PRYPA</name>
<dbReference type="Proteomes" id="UP001515480">
    <property type="component" value="Unassembled WGS sequence"/>
</dbReference>
<gene>
    <name evidence="2" type="ORF">AB1Y20_017425</name>
</gene>
<feature type="region of interest" description="Disordered" evidence="1">
    <location>
        <begin position="122"/>
        <end position="154"/>
    </location>
</feature>
<proteinExistence type="predicted"/>
<reference evidence="2 3" key="1">
    <citation type="journal article" date="2024" name="Science">
        <title>Giant polyketide synthase enzymes in the biosynthesis of giant marine polyether toxins.</title>
        <authorList>
            <person name="Fallon T.R."/>
            <person name="Shende V.V."/>
            <person name="Wierzbicki I.H."/>
            <person name="Pendleton A.L."/>
            <person name="Watervoot N.F."/>
            <person name="Auber R.P."/>
            <person name="Gonzalez D.J."/>
            <person name="Wisecaver J.H."/>
            <person name="Moore B.S."/>
        </authorList>
    </citation>
    <scope>NUCLEOTIDE SEQUENCE [LARGE SCALE GENOMIC DNA]</scope>
    <source>
        <strain evidence="2 3">12B1</strain>
    </source>
</reference>
<evidence type="ECO:0000313" key="3">
    <source>
        <dbReference type="Proteomes" id="UP001515480"/>
    </source>
</evidence>
<keyword evidence="3" id="KW-1185">Reference proteome</keyword>
<sequence length="274" mass="31189">MVHADYHNWETQVHKEYRSWEAQALAMGTFNEAAKTERMAQIEAALTERMRQIAQEQRKYLEENYRAIETVGSRDVQLLKKILHQLEGLESEQLKEMARANLLETASSFRVQLNAPRQVRMAFEDDNSHPSSSGDTRMAPQEEQEHEELLPDPAADAVEQYKPNAKRFKRLDSEPSSSGDAKMAIPLGVVLTRSHQVVEAMEQVTTHYQCERKAFEDADSQDAELITVDQVAEGVEQMNKPARLALEDDDFQDAELMTVDQAVEAVRLALEDDD</sequence>
<evidence type="ECO:0000256" key="1">
    <source>
        <dbReference type="SAM" id="MobiDB-lite"/>
    </source>
</evidence>
<comment type="caution">
    <text evidence="2">The sequence shown here is derived from an EMBL/GenBank/DDBJ whole genome shotgun (WGS) entry which is preliminary data.</text>
</comment>
<dbReference type="EMBL" id="JBGBPQ010000006">
    <property type="protein sequence ID" value="KAL1522437.1"/>
    <property type="molecule type" value="Genomic_DNA"/>
</dbReference>
<dbReference type="AlphaFoldDB" id="A0AB34JN51"/>
<protein>
    <submittedName>
        <fullName evidence="2">Uncharacterized protein</fullName>
    </submittedName>
</protein>
<accession>A0AB34JN51</accession>
<organism evidence="2 3">
    <name type="scientific">Prymnesium parvum</name>
    <name type="common">Toxic golden alga</name>
    <dbReference type="NCBI Taxonomy" id="97485"/>
    <lineage>
        <taxon>Eukaryota</taxon>
        <taxon>Haptista</taxon>
        <taxon>Haptophyta</taxon>
        <taxon>Prymnesiophyceae</taxon>
        <taxon>Prymnesiales</taxon>
        <taxon>Prymnesiaceae</taxon>
        <taxon>Prymnesium</taxon>
    </lineage>
</organism>